<reference evidence="5" key="1">
    <citation type="submission" date="2023-02" db="EMBL/GenBank/DDBJ databases">
        <title>Tahibacter soli sp. nov. isolated from soil.</title>
        <authorList>
            <person name="Baek J.H."/>
            <person name="Lee J.K."/>
            <person name="Choi D.G."/>
            <person name="Jeon C.O."/>
        </authorList>
    </citation>
    <scope>NUCLEOTIDE SEQUENCE</scope>
    <source>
        <strain evidence="5">BL</strain>
    </source>
</reference>
<dbReference type="Gene3D" id="2.40.160.20">
    <property type="match status" value="1"/>
</dbReference>
<comment type="similarity">
    <text evidence="1">Belongs to the outer membrane OOP (TC 1.B.6) superfamily. OmpA family.</text>
</comment>
<dbReference type="EMBL" id="JAOVZO020000014">
    <property type="protein sequence ID" value="MDC8012814.1"/>
    <property type="molecule type" value="Genomic_DNA"/>
</dbReference>
<evidence type="ECO:0000313" key="6">
    <source>
        <dbReference type="Proteomes" id="UP001139971"/>
    </source>
</evidence>
<keyword evidence="3" id="KW-0732">Signal</keyword>
<dbReference type="GO" id="GO:0009279">
    <property type="term" value="C:cell outer membrane"/>
    <property type="evidence" value="ECO:0007669"/>
    <property type="project" value="InterPro"/>
</dbReference>
<evidence type="ECO:0000256" key="2">
    <source>
        <dbReference type="ARBA" id="ARBA00023114"/>
    </source>
</evidence>
<dbReference type="GO" id="GO:0046930">
    <property type="term" value="C:pore complex"/>
    <property type="evidence" value="ECO:0007669"/>
    <property type="project" value="UniProtKB-KW"/>
</dbReference>
<dbReference type="InterPro" id="IPR011250">
    <property type="entry name" value="OMP/PagP_B-barrel"/>
</dbReference>
<evidence type="ECO:0000256" key="1">
    <source>
        <dbReference type="ARBA" id="ARBA00005710"/>
    </source>
</evidence>
<feature type="domain" description="Outer membrane protein OmpA-like transmembrane" evidence="4">
    <location>
        <begin position="20"/>
        <end position="212"/>
    </location>
</feature>
<accession>A0A9X3YJQ0</accession>
<dbReference type="AlphaFoldDB" id="A0A9X3YJQ0"/>
<gene>
    <name evidence="5" type="ORF">OD750_009685</name>
</gene>
<name>A0A9X3YJQ0_9GAMM</name>
<dbReference type="GO" id="GO:0015288">
    <property type="term" value="F:porin activity"/>
    <property type="evidence" value="ECO:0007669"/>
    <property type="project" value="UniProtKB-KW"/>
</dbReference>
<dbReference type="SUPFAM" id="SSF56925">
    <property type="entry name" value="OMPA-like"/>
    <property type="match status" value="1"/>
</dbReference>
<dbReference type="Pfam" id="PF01389">
    <property type="entry name" value="OmpA_membrane"/>
    <property type="match status" value="1"/>
</dbReference>
<organism evidence="5 6">
    <name type="scientific">Tahibacter soli</name>
    <dbReference type="NCBI Taxonomy" id="2983605"/>
    <lineage>
        <taxon>Bacteria</taxon>
        <taxon>Pseudomonadati</taxon>
        <taxon>Pseudomonadota</taxon>
        <taxon>Gammaproteobacteria</taxon>
        <taxon>Lysobacterales</taxon>
        <taxon>Rhodanobacteraceae</taxon>
        <taxon>Tahibacter</taxon>
    </lineage>
</organism>
<keyword evidence="2" id="KW-0812">Transmembrane</keyword>
<proteinExistence type="inferred from homology"/>
<keyword evidence="2" id="KW-0813">Transport</keyword>
<sequence length="212" mass="23032">MNVRSATWPLAALMIALVAPAQAQFYAGGQVGRSDASAERQGRNDQFLDLGFSSATTSSDHKDTAYRIFAGYLFMPYLGVEAAYTDLGSTRFRTDVDPPGALAGETSVKGEELSAVGRYPIGDRFAVYGRAGVYFARTQTTYRAEGSVELVDGADRQRKRTTKPVYSVGATYAFTQQLAARVEWARHNDLGDDSTGGRMDVDFVSVGIVYTF</sequence>
<keyword evidence="2" id="KW-0406">Ion transport</keyword>
<protein>
    <submittedName>
        <fullName evidence="5">Outer membrane beta-barrel protein</fullName>
    </submittedName>
</protein>
<dbReference type="InterPro" id="IPR000498">
    <property type="entry name" value="OmpA-like_TM_dom"/>
</dbReference>
<keyword evidence="2" id="KW-0626">Porin</keyword>
<feature type="chain" id="PRO_5040882407" evidence="3">
    <location>
        <begin position="24"/>
        <end position="212"/>
    </location>
</feature>
<feature type="signal peptide" evidence="3">
    <location>
        <begin position="1"/>
        <end position="23"/>
    </location>
</feature>
<keyword evidence="6" id="KW-1185">Reference proteome</keyword>
<evidence type="ECO:0000256" key="3">
    <source>
        <dbReference type="SAM" id="SignalP"/>
    </source>
</evidence>
<evidence type="ECO:0000313" key="5">
    <source>
        <dbReference type="EMBL" id="MDC8012814.1"/>
    </source>
</evidence>
<dbReference type="RefSeq" id="WP_272841910.1">
    <property type="nucleotide sequence ID" value="NZ_JAOVZO020000014.1"/>
</dbReference>
<evidence type="ECO:0000259" key="4">
    <source>
        <dbReference type="Pfam" id="PF01389"/>
    </source>
</evidence>
<dbReference type="Proteomes" id="UP001139971">
    <property type="component" value="Unassembled WGS sequence"/>
</dbReference>
<comment type="caution">
    <text evidence="5">The sequence shown here is derived from an EMBL/GenBank/DDBJ whole genome shotgun (WGS) entry which is preliminary data.</text>
</comment>